<evidence type="ECO:0000313" key="2">
    <source>
        <dbReference type="EMBL" id="JAV14370.1"/>
    </source>
</evidence>
<organism evidence="2">
    <name type="scientific">Haematobia irritans</name>
    <name type="common">Horn fly</name>
    <name type="synonym">Conops irritans</name>
    <dbReference type="NCBI Taxonomy" id="7368"/>
    <lineage>
        <taxon>Eukaryota</taxon>
        <taxon>Metazoa</taxon>
        <taxon>Ecdysozoa</taxon>
        <taxon>Arthropoda</taxon>
        <taxon>Hexapoda</taxon>
        <taxon>Insecta</taxon>
        <taxon>Pterygota</taxon>
        <taxon>Neoptera</taxon>
        <taxon>Endopterygota</taxon>
        <taxon>Diptera</taxon>
        <taxon>Brachycera</taxon>
        <taxon>Muscomorpha</taxon>
        <taxon>Muscoidea</taxon>
        <taxon>Muscidae</taxon>
        <taxon>Haematobia</taxon>
    </lineage>
</organism>
<dbReference type="AlphaFoldDB" id="A0A1L8E6L3"/>
<feature type="transmembrane region" description="Helical" evidence="1">
    <location>
        <begin position="6"/>
        <end position="28"/>
    </location>
</feature>
<proteinExistence type="predicted"/>
<keyword evidence="1" id="KW-0472">Membrane</keyword>
<keyword evidence="1" id="KW-1133">Transmembrane helix</keyword>
<keyword evidence="1" id="KW-0812">Transmembrane</keyword>
<name>A0A1L8E6L3_HAEIR</name>
<sequence>MLVKVILVVLWYMMVIWLVLFPGVMVVLNQIILVFMQMLPPYTIGSLMQPPKFNLICIRKFILNMNIFLLL</sequence>
<accession>A0A1L8E6L3</accession>
<protein>
    <submittedName>
        <fullName evidence="2">Uncharacterized protein</fullName>
    </submittedName>
</protein>
<dbReference type="EMBL" id="GFDG01004429">
    <property type="protein sequence ID" value="JAV14370.1"/>
    <property type="molecule type" value="Transcribed_RNA"/>
</dbReference>
<evidence type="ECO:0000256" key="1">
    <source>
        <dbReference type="SAM" id="Phobius"/>
    </source>
</evidence>
<reference evidence="2" key="1">
    <citation type="submission" date="2017-01" db="EMBL/GenBank/DDBJ databases">
        <title>An insight into the sialome and mialome of the horn fly, Haematobia irritans.</title>
        <authorList>
            <person name="Breijo M."/>
            <person name="Boiani M."/>
            <person name="Ures X."/>
            <person name="Rocha S."/>
            <person name="Sequeira M."/>
            <person name="Ribeiro J.M."/>
        </authorList>
    </citation>
    <scope>NUCLEOTIDE SEQUENCE</scope>
</reference>